<evidence type="ECO:0000256" key="5">
    <source>
        <dbReference type="ARBA" id="ARBA00022704"/>
    </source>
</evidence>
<dbReference type="CDD" id="cd00042">
    <property type="entry name" value="CY"/>
    <property type="match status" value="1"/>
</dbReference>
<sequence>MNASKVLAFLVSIILGLNYAKGIRVGGWTTQNPWGNVKYLEMARFALKQQQLKTGFSSRHAALWLFKVETQVVSGINYKISFKIARRPCLHGHFPSSTRTCKLANFYAISDCNTTIYNQPWTKTIKVTSFRCKKRK</sequence>
<proteinExistence type="evidence at transcript level"/>
<evidence type="ECO:0000313" key="9">
    <source>
        <dbReference type="EMBL" id="JAC30518.1"/>
    </source>
</evidence>
<organism evidence="9">
    <name type="scientific">Amblyomma triste</name>
    <name type="common">Neotropical tick</name>
    <dbReference type="NCBI Taxonomy" id="251400"/>
    <lineage>
        <taxon>Eukaryota</taxon>
        <taxon>Metazoa</taxon>
        <taxon>Ecdysozoa</taxon>
        <taxon>Arthropoda</taxon>
        <taxon>Chelicerata</taxon>
        <taxon>Arachnida</taxon>
        <taxon>Acari</taxon>
        <taxon>Parasitiformes</taxon>
        <taxon>Ixodida</taxon>
        <taxon>Ixodoidea</taxon>
        <taxon>Ixodidae</taxon>
        <taxon>Amblyomminae</taxon>
        <taxon>Amblyomma</taxon>
    </lineage>
</organism>
<keyword evidence="4" id="KW-0646">Protease inhibitor</keyword>
<keyword evidence="6 7" id="KW-0732">Signal</keyword>
<name>A0A023GC69_AMBTT</name>
<dbReference type="InterPro" id="IPR046350">
    <property type="entry name" value="Cystatin_sf"/>
</dbReference>
<dbReference type="AlphaFoldDB" id="A0A023GC69"/>
<evidence type="ECO:0000256" key="4">
    <source>
        <dbReference type="ARBA" id="ARBA00022690"/>
    </source>
</evidence>
<evidence type="ECO:0000256" key="6">
    <source>
        <dbReference type="ARBA" id="ARBA00022729"/>
    </source>
</evidence>
<dbReference type="PANTHER" id="PTHR46186:SF2">
    <property type="entry name" value="CYSTATIN"/>
    <property type="match status" value="1"/>
</dbReference>
<feature type="signal peptide" evidence="7">
    <location>
        <begin position="1"/>
        <end position="22"/>
    </location>
</feature>
<feature type="domain" description="Cystatin" evidence="8">
    <location>
        <begin position="23"/>
        <end position="133"/>
    </location>
</feature>
<reference evidence="9" key="1">
    <citation type="submission" date="2014-03" db="EMBL/GenBank/DDBJ databases">
        <title>The sialotranscriptome of Amblyomma triste, Amblyomma parvum and Amblyomma cajennense ticks, uncovered by 454-based RNA-seq.</title>
        <authorList>
            <person name="Garcia G.R."/>
            <person name="Gardinassi L.G."/>
            <person name="Ribeiro J.M."/>
            <person name="Anatriello E."/>
            <person name="Ferreira B.R."/>
            <person name="Moreira H.N."/>
            <person name="Mafra C."/>
            <person name="Olegario M.M."/>
            <person name="Szabo P.J."/>
            <person name="Miranda-Santos I.K."/>
            <person name="Maruyama S.R."/>
        </authorList>
    </citation>
    <scope>NUCLEOTIDE SEQUENCE</scope>
    <source>
        <strain evidence="9">Mato Grasso do Sul</strain>
        <tissue evidence="9">Salivary glands</tissue>
    </source>
</reference>
<comment type="subcellular location">
    <subcellularLocation>
        <location evidence="1">Secreted</location>
    </subcellularLocation>
</comment>
<keyword evidence="3" id="KW-0964">Secreted</keyword>
<evidence type="ECO:0000256" key="3">
    <source>
        <dbReference type="ARBA" id="ARBA00022525"/>
    </source>
</evidence>
<dbReference type="GO" id="GO:0005615">
    <property type="term" value="C:extracellular space"/>
    <property type="evidence" value="ECO:0007669"/>
    <property type="project" value="TreeGrafter"/>
</dbReference>
<evidence type="ECO:0000256" key="7">
    <source>
        <dbReference type="SAM" id="SignalP"/>
    </source>
</evidence>
<dbReference type="SMART" id="SM00043">
    <property type="entry name" value="CY"/>
    <property type="match status" value="1"/>
</dbReference>
<keyword evidence="5" id="KW-0789">Thiol protease inhibitor</keyword>
<comment type="similarity">
    <text evidence="2">Belongs to the cystatin family.</text>
</comment>
<dbReference type="InterPro" id="IPR000010">
    <property type="entry name" value="Cystatin_dom"/>
</dbReference>
<dbReference type="Pfam" id="PF00031">
    <property type="entry name" value="Cystatin"/>
    <property type="match status" value="1"/>
</dbReference>
<dbReference type="EMBL" id="GBBM01004900">
    <property type="protein sequence ID" value="JAC30518.1"/>
    <property type="molecule type" value="mRNA"/>
</dbReference>
<evidence type="ECO:0000256" key="1">
    <source>
        <dbReference type="ARBA" id="ARBA00004613"/>
    </source>
</evidence>
<dbReference type="SUPFAM" id="SSF54403">
    <property type="entry name" value="Cystatin/monellin"/>
    <property type="match status" value="1"/>
</dbReference>
<dbReference type="GO" id="GO:0005737">
    <property type="term" value="C:cytoplasm"/>
    <property type="evidence" value="ECO:0007669"/>
    <property type="project" value="TreeGrafter"/>
</dbReference>
<dbReference type="PANTHER" id="PTHR46186">
    <property type="entry name" value="CYSTATIN"/>
    <property type="match status" value="1"/>
</dbReference>
<dbReference type="GO" id="GO:0031982">
    <property type="term" value="C:vesicle"/>
    <property type="evidence" value="ECO:0007669"/>
    <property type="project" value="TreeGrafter"/>
</dbReference>
<accession>A0A023GC69</accession>
<evidence type="ECO:0000259" key="8">
    <source>
        <dbReference type="SMART" id="SM00043"/>
    </source>
</evidence>
<dbReference type="Gene3D" id="3.10.450.10">
    <property type="match status" value="1"/>
</dbReference>
<dbReference type="GO" id="GO:0004869">
    <property type="term" value="F:cysteine-type endopeptidase inhibitor activity"/>
    <property type="evidence" value="ECO:0007669"/>
    <property type="project" value="UniProtKB-KW"/>
</dbReference>
<evidence type="ECO:0000256" key="2">
    <source>
        <dbReference type="ARBA" id="ARBA00009403"/>
    </source>
</evidence>
<protein>
    <submittedName>
        <fullName evidence="9">Putative tick cistatins 1</fullName>
    </submittedName>
</protein>
<feature type="chain" id="PRO_5018652746" evidence="7">
    <location>
        <begin position="23"/>
        <end position="136"/>
    </location>
</feature>